<dbReference type="Proteomes" id="UP000037136">
    <property type="component" value="Unassembled WGS sequence"/>
</dbReference>
<keyword evidence="1" id="KW-1133">Transmembrane helix</keyword>
<keyword evidence="1" id="KW-0472">Membrane</keyword>
<dbReference type="OrthoDB" id="3360032at2759"/>
<dbReference type="PANTHER" id="PTHR28022">
    <property type="entry name" value="GPI MANNOSYLTRANSFERASE 2 SUBUNIT PGA1"/>
    <property type="match status" value="1"/>
</dbReference>
<proteinExistence type="predicted"/>
<feature type="transmembrane region" description="Helical" evidence="1">
    <location>
        <begin position="212"/>
        <end position="230"/>
    </location>
</feature>
<evidence type="ECO:0000313" key="3">
    <source>
        <dbReference type="EMBL" id="PFH60828.1"/>
    </source>
</evidence>
<evidence type="ECO:0000256" key="2">
    <source>
        <dbReference type="SAM" id="SignalP"/>
    </source>
</evidence>
<evidence type="ECO:0000256" key="1">
    <source>
        <dbReference type="SAM" id="Phobius"/>
    </source>
</evidence>
<feature type="chain" id="PRO_5012993159" evidence="2">
    <location>
        <begin position="26"/>
        <end position="248"/>
    </location>
</feature>
<gene>
    <name evidence="3" type="ORF">XA68_10289</name>
</gene>
<name>A0A2A9PHL0_OPHUN</name>
<keyword evidence="4" id="KW-1185">Reference proteome</keyword>
<keyword evidence="1" id="KW-0812">Transmembrane</keyword>
<keyword evidence="2" id="KW-0732">Signal</keyword>
<feature type="signal peptide" evidence="2">
    <location>
        <begin position="1"/>
        <end position="25"/>
    </location>
</feature>
<dbReference type="GO" id="GO:0031501">
    <property type="term" value="C:mannosyltransferase complex"/>
    <property type="evidence" value="ECO:0007669"/>
    <property type="project" value="TreeGrafter"/>
</dbReference>
<protein>
    <submittedName>
        <fullName evidence="3">Uncharacterized protein</fullName>
    </submittedName>
</protein>
<organism evidence="3 4">
    <name type="scientific">Ophiocordyceps unilateralis</name>
    <name type="common">Zombie-ant fungus</name>
    <name type="synonym">Torrubia unilateralis</name>
    <dbReference type="NCBI Taxonomy" id="268505"/>
    <lineage>
        <taxon>Eukaryota</taxon>
        <taxon>Fungi</taxon>
        <taxon>Dikarya</taxon>
        <taxon>Ascomycota</taxon>
        <taxon>Pezizomycotina</taxon>
        <taxon>Sordariomycetes</taxon>
        <taxon>Hypocreomycetidae</taxon>
        <taxon>Hypocreales</taxon>
        <taxon>Ophiocordycipitaceae</taxon>
        <taxon>Ophiocordyceps</taxon>
    </lineage>
</organism>
<evidence type="ECO:0000313" key="4">
    <source>
        <dbReference type="Proteomes" id="UP000037136"/>
    </source>
</evidence>
<dbReference type="GO" id="GO:0005789">
    <property type="term" value="C:endoplasmic reticulum membrane"/>
    <property type="evidence" value="ECO:0007669"/>
    <property type="project" value="TreeGrafter"/>
</dbReference>
<dbReference type="AlphaFoldDB" id="A0A2A9PHL0"/>
<dbReference type="GO" id="GO:0006506">
    <property type="term" value="P:GPI anchor biosynthetic process"/>
    <property type="evidence" value="ECO:0007669"/>
    <property type="project" value="TreeGrafter"/>
</dbReference>
<dbReference type="EMBL" id="LAZP02000106">
    <property type="protein sequence ID" value="PFH60828.1"/>
    <property type="molecule type" value="Genomic_DNA"/>
</dbReference>
<reference evidence="3 4" key="2">
    <citation type="journal article" date="2017" name="Sci. Rep.">
        <title>Ant-infecting Ophiocordyceps genomes reveal a high diversity of potential behavioral manipulation genes and a possible major role for enterotoxins.</title>
        <authorList>
            <person name="de Bekker C."/>
            <person name="Ohm R.A."/>
            <person name="Evans H.C."/>
            <person name="Brachmann A."/>
            <person name="Hughes D.P."/>
        </authorList>
    </citation>
    <scope>NUCLEOTIDE SEQUENCE [LARGE SCALE GENOMIC DNA]</scope>
    <source>
        <strain evidence="3 4">SC16a</strain>
    </source>
</reference>
<accession>A0A2A9PHL0</accession>
<sequence length="248" mass="27332">MGINRRRPPLLLLLLLLLVAAATSAFANVEKIIFPGPPTANIPSAKPSLADLALDTLTPQRSALRTNLSRVFAAAEGLASRGQSSWLLLNDLAEGQRYELRVCWAAVEPTSFALDVYQLDHVWRTPELIQSLAEYASKRHDLMGNTVTAQARQPSPQSIERKSSVLLLHIRAAADYFTDDEQLMKHPPPVLVDLILDPFLYNVIPLSLVPTAGYLVLVSVITWFLAQWIASSLESVARSPEGHAKKHD</sequence>
<comment type="caution">
    <text evidence="3">The sequence shown here is derived from an EMBL/GenBank/DDBJ whole genome shotgun (WGS) entry which is preliminary data.</text>
</comment>
<dbReference type="InterPro" id="IPR019433">
    <property type="entry name" value="GPI_ManTrfase_II_coact_Pga1"/>
</dbReference>
<dbReference type="PANTHER" id="PTHR28022:SF1">
    <property type="entry name" value="GPI MANNOSYLTRANSFERASE 2 SUBUNIT PGA1"/>
    <property type="match status" value="1"/>
</dbReference>
<reference evidence="3 4" key="1">
    <citation type="journal article" date="2015" name="BMC Genomics">
        <title>Gene expression during zombie ant biting behavior reflects the complexity underlying fungal parasitic behavioral manipulation.</title>
        <authorList>
            <person name="de Bekker C."/>
            <person name="Ohm R.A."/>
            <person name="Loreto R.G."/>
            <person name="Sebastian A."/>
            <person name="Albert I."/>
            <person name="Merrow M."/>
            <person name="Brachmann A."/>
            <person name="Hughes D.P."/>
        </authorList>
    </citation>
    <scope>NUCLEOTIDE SEQUENCE [LARGE SCALE GENOMIC DNA]</scope>
    <source>
        <strain evidence="3 4">SC16a</strain>
    </source>
</reference>
<dbReference type="GO" id="GO:0000030">
    <property type="term" value="F:mannosyltransferase activity"/>
    <property type="evidence" value="ECO:0007669"/>
    <property type="project" value="TreeGrafter"/>
</dbReference>